<dbReference type="InterPro" id="IPR013762">
    <property type="entry name" value="Integrase-like_cat_sf"/>
</dbReference>
<dbReference type="SUPFAM" id="SSF47823">
    <property type="entry name" value="lambda integrase-like, N-terminal domain"/>
    <property type="match status" value="1"/>
</dbReference>
<dbReference type="Gene3D" id="1.10.150.130">
    <property type="match status" value="1"/>
</dbReference>
<gene>
    <name evidence="4" type="ORF">E6B08_13925</name>
</gene>
<keyword evidence="2" id="KW-0233">DNA recombination</keyword>
<dbReference type="InterPro" id="IPR010998">
    <property type="entry name" value="Integrase_recombinase_N"/>
</dbReference>
<dbReference type="AlphaFoldDB" id="A0A4D6XHI6"/>
<dbReference type="OrthoDB" id="5914130at2"/>
<evidence type="ECO:0000313" key="5">
    <source>
        <dbReference type="Proteomes" id="UP000298551"/>
    </source>
</evidence>
<dbReference type="Gene3D" id="1.10.443.10">
    <property type="entry name" value="Intergrase catalytic core"/>
    <property type="match status" value="1"/>
</dbReference>
<name>A0A4D6XHI6_PSEPU</name>
<dbReference type="Proteomes" id="UP000298551">
    <property type="component" value="Chromosome"/>
</dbReference>
<dbReference type="GO" id="GO:0003677">
    <property type="term" value="F:DNA binding"/>
    <property type="evidence" value="ECO:0007669"/>
    <property type="project" value="UniProtKB-KW"/>
</dbReference>
<dbReference type="Pfam" id="PF00589">
    <property type="entry name" value="Phage_integrase"/>
    <property type="match status" value="1"/>
</dbReference>
<dbReference type="PANTHER" id="PTHR34605">
    <property type="entry name" value="PHAGE_INTEGRASE DOMAIN-CONTAINING PROTEIN"/>
    <property type="match status" value="1"/>
</dbReference>
<dbReference type="InterPro" id="IPR052925">
    <property type="entry name" value="Phage_Integrase-like_Recomb"/>
</dbReference>
<reference evidence="5" key="1">
    <citation type="submission" date="2019-04" db="EMBL/GenBank/DDBJ databases">
        <title>Genome sequence of Pseudomonas putida 1290, an auxin catabolizing strain.</title>
        <authorList>
            <person name="Laird T.S."/>
            <person name="Leveau J.H.J."/>
        </authorList>
    </citation>
    <scope>NUCLEOTIDE SEQUENCE [LARGE SCALE GENOMIC DNA]</scope>
    <source>
        <strain evidence="5">1290</strain>
    </source>
</reference>
<evidence type="ECO:0000313" key="4">
    <source>
        <dbReference type="EMBL" id="QCI12395.1"/>
    </source>
</evidence>
<dbReference type="InterPro" id="IPR011010">
    <property type="entry name" value="DNA_brk_join_enz"/>
</dbReference>
<dbReference type="CDD" id="cd00799">
    <property type="entry name" value="INT_Cre_C"/>
    <property type="match status" value="1"/>
</dbReference>
<organism evidence="4 5">
    <name type="scientific">Pseudomonas putida</name>
    <name type="common">Arthrobacter siderocapsulatus</name>
    <dbReference type="NCBI Taxonomy" id="303"/>
    <lineage>
        <taxon>Bacteria</taxon>
        <taxon>Pseudomonadati</taxon>
        <taxon>Pseudomonadota</taxon>
        <taxon>Gammaproteobacteria</taxon>
        <taxon>Pseudomonadales</taxon>
        <taxon>Pseudomonadaceae</taxon>
        <taxon>Pseudomonas</taxon>
    </lineage>
</organism>
<dbReference type="PROSITE" id="PS51898">
    <property type="entry name" value="TYR_RECOMBINASE"/>
    <property type="match status" value="1"/>
</dbReference>
<evidence type="ECO:0000256" key="2">
    <source>
        <dbReference type="ARBA" id="ARBA00023172"/>
    </source>
</evidence>
<evidence type="ECO:0000256" key="1">
    <source>
        <dbReference type="ARBA" id="ARBA00023125"/>
    </source>
</evidence>
<proteinExistence type="predicted"/>
<dbReference type="InterPro" id="IPR002104">
    <property type="entry name" value="Integrase_catalytic"/>
</dbReference>
<dbReference type="GO" id="GO:0015074">
    <property type="term" value="P:DNA integration"/>
    <property type="evidence" value="ECO:0007669"/>
    <property type="project" value="InterPro"/>
</dbReference>
<evidence type="ECO:0000259" key="3">
    <source>
        <dbReference type="PROSITE" id="PS51898"/>
    </source>
</evidence>
<accession>A0A4D6XHI6</accession>
<dbReference type="EMBL" id="CP039371">
    <property type="protein sequence ID" value="QCI12395.1"/>
    <property type="molecule type" value="Genomic_DNA"/>
</dbReference>
<sequence length="386" mass="42429">MRPVDDPANPAHAGGNFQFQLVDGNQALHAQHVFSLVSTHGHDRRSAGPGALAKTEKGTLLAGIGVAIGEAGWMDKADKYLAASVRQNTTKSYAAALHHFEVVWGGFLPATSEAVVRYIAEYADQLAISTLKQRLAALANWHQSHGFPDPTKVPRVRQLLKGIRVLHPVQQKQAAPLPLLQLEKAVGHLQAEAKQARSIGDLHGRLKAARDIALLTIGFWRGFRGDELARLTVENTHAERGVGIRFYLAHSKGDRQHVGREYRTPSLTKLCPVEAYLDWIEVAGIAHGPVFRAIDRWGNVSERALAAHSLIPLLRGTLERCGLPSRLYSAHSMRRGFATWAASSGWDIKTLMEYVGWQDLKSALRYVEPAQQFGGLARSLDGQRLT</sequence>
<dbReference type="SUPFAM" id="SSF56349">
    <property type="entry name" value="DNA breaking-rejoining enzymes"/>
    <property type="match status" value="1"/>
</dbReference>
<dbReference type="PANTHER" id="PTHR34605:SF3">
    <property type="entry name" value="P CELL-TYPE AGGLUTINATION PROTEIN MAP4-LIKE-RELATED"/>
    <property type="match status" value="1"/>
</dbReference>
<keyword evidence="1" id="KW-0238">DNA-binding</keyword>
<dbReference type="GO" id="GO:0006310">
    <property type="term" value="P:DNA recombination"/>
    <property type="evidence" value="ECO:0007669"/>
    <property type="project" value="UniProtKB-KW"/>
</dbReference>
<protein>
    <submittedName>
        <fullName evidence="4">Site-specific integrase</fullName>
    </submittedName>
</protein>
<feature type="domain" description="Tyr recombinase" evidence="3">
    <location>
        <begin position="181"/>
        <end position="381"/>
    </location>
</feature>